<dbReference type="PANTHER" id="PTHR17490:SF18">
    <property type="entry name" value="THREONYLCARBAMOYL-AMP SYNTHASE"/>
    <property type="match status" value="1"/>
</dbReference>
<evidence type="ECO:0000259" key="7">
    <source>
        <dbReference type="PROSITE" id="PS51163"/>
    </source>
</evidence>
<dbReference type="GO" id="GO:0061710">
    <property type="term" value="F:L-threonylcarbamoyladenylate synthase"/>
    <property type="evidence" value="ECO:0007669"/>
    <property type="project" value="UniProtKB-EC"/>
</dbReference>
<evidence type="ECO:0000256" key="5">
    <source>
        <dbReference type="ARBA" id="ARBA00022679"/>
    </source>
</evidence>
<comment type="subcellular location">
    <subcellularLocation>
        <location evidence="1">Cytoplasm</location>
    </subcellularLocation>
</comment>
<dbReference type="InterPro" id="IPR050156">
    <property type="entry name" value="TC-AMP_synthase_SUA5"/>
</dbReference>
<dbReference type="KEGG" id="ftz:CH68_2069"/>
<evidence type="ECO:0000256" key="3">
    <source>
        <dbReference type="ARBA" id="ARBA00012584"/>
    </source>
</evidence>
<keyword evidence="5" id="KW-0808">Transferase</keyword>
<dbReference type="InterPro" id="IPR006070">
    <property type="entry name" value="Sua5-like_dom"/>
</dbReference>
<gene>
    <name evidence="9" type="ORF">FWI86_03745</name>
    <name evidence="8" type="ORF">FWJ04_03920</name>
</gene>
<dbReference type="GO" id="GO:0000049">
    <property type="term" value="F:tRNA binding"/>
    <property type="evidence" value="ECO:0007669"/>
    <property type="project" value="TreeGrafter"/>
</dbReference>
<dbReference type="eggNOG" id="COG0009">
    <property type="taxonomic scope" value="Bacteria"/>
</dbReference>
<keyword evidence="4" id="KW-0963">Cytoplasm</keyword>
<dbReference type="SUPFAM" id="SSF55821">
    <property type="entry name" value="YrdC/RibB"/>
    <property type="match status" value="1"/>
</dbReference>
<dbReference type="Pfam" id="PF01300">
    <property type="entry name" value="Sua5_yciO_yrdC"/>
    <property type="match status" value="1"/>
</dbReference>
<dbReference type="EMBL" id="JAAGKH010000022">
    <property type="protein sequence ID" value="NDR88833.1"/>
    <property type="molecule type" value="Genomic_DNA"/>
</dbReference>
<dbReference type="PANTHER" id="PTHR17490">
    <property type="entry name" value="SUA5"/>
    <property type="match status" value="1"/>
</dbReference>
<dbReference type="OMA" id="PKFESSM"/>
<sequence>MLTKDLNKIIGKITEDNVVSIPTDTVYGLSCNISKAAVAKVINLKKRDSSKGFIIISHDHKHLLKYADITKISNEQINKISSKQAQPTTWIVPGKKDIQWLTGGKTTIAIRLVTTEIVTYICENINDAIISTSANISGEDFINNAKSISKTFDNIYVLETEVRFSQPSRIIDIISGQQYR</sequence>
<dbReference type="KEGG" id="ftv:CH67_185"/>
<comment type="catalytic activity">
    <reaction evidence="6">
        <text>L-threonine + hydrogencarbonate + ATP = L-threonylcarbamoyladenylate + diphosphate + H2O</text>
        <dbReference type="Rhea" id="RHEA:36407"/>
        <dbReference type="ChEBI" id="CHEBI:15377"/>
        <dbReference type="ChEBI" id="CHEBI:17544"/>
        <dbReference type="ChEBI" id="CHEBI:30616"/>
        <dbReference type="ChEBI" id="CHEBI:33019"/>
        <dbReference type="ChEBI" id="CHEBI:57926"/>
        <dbReference type="ChEBI" id="CHEBI:73682"/>
        <dbReference type="EC" id="2.7.7.87"/>
    </reaction>
</comment>
<feature type="domain" description="YrdC-like" evidence="7">
    <location>
        <begin position="3"/>
        <end position="180"/>
    </location>
</feature>
<evidence type="ECO:0000313" key="9">
    <source>
        <dbReference type="EMBL" id="NDS68202.1"/>
    </source>
</evidence>
<evidence type="ECO:0000256" key="4">
    <source>
        <dbReference type="ARBA" id="ARBA00022490"/>
    </source>
</evidence>
<accession>A0A0B6E3Z2</accession>
<dbReference type="InterPro" id="IPR017945">
    <property type="entry name" value="DHBP_synth_RibB-like_a/b_dom"/>
</dbReference>
<evidence type="ECO:0000256" key="2">
    <source>
        <dbReference type="ARBA" id="ARBA00007663"/>
    </source>
</evidence>
<dbReference type="RefSeq" id="WP_003013807.1">
    <property type="nucleotide sequence ID" value="NZ_CP009693.1"/>
</dbReference>
<dbReference type="GO" id="GO:0003725">
    <property type="term" value="F:double-stranded RNA binding"/>
    <property type="evidence" value="ECO:0007669"/>
    <property type="project" value="InterPro"/>
</dbReference>
<reference evidence="8" key="1">
    <citation type="submission" date="2019-08" db="EMBL/GenBank/DDBJ databases">
        <authorList>
            <person name="Busch A."/>
        </authorList>
    </citation>
    <scope>NUCLEOTIDE SEQUENCE</scope>
    <source>
        <strain evidence="9">15T0085</strain>
        <strain evidence="8">17T1429</strain>
    </source>
</reference>
<proteinExistence type="inferred from homology"/>
<dbReference type="PROSITE" id="PS51163">
    <property type="entry name" value="YRDC"/>
    <property type="match status" value="1"/>
</dbReference>
<dbReference type="HOGENOM" id="CLU_031397_6_0_6"/>
<organism evidence="8">
    <name type="scientific">Francisella tularensis subsp. holarctica</name>
    <dbReference type="NCBI Taxonomy" id="119857"/>
    <lineage>
        <taxon>Bacteria</taxon>
        <taxon>Pseudomonadati</taxon>
        <taxon>Pseudomonadota</taxon>
        <taxon>Gammaproteobacteria</taxon>
        <taxon>Thiotrichales</taxon>
        <taxon>Francisellaceae</taxon>
        <taxon>Francisella</taxon>
    </lineage>
</organism>
<dbReference type="AlphaFoldDB" id="A0A0B6E3Z2"/>
<name>A0A0B6E3Z2_FRATU</name>
<comment type="similarity">
    <text evidence="2">Belongs to the SUA5 family.</text>
</comment>
<reference evidence="8" key="2">
    <citation type="submission" date="2020-02" db="EMBL/GenBank/DDBJ databases">
        <title>Using affinity propagation clustering for identifying bacterial clades and subclades with whole-genome sequences of Francisella tularensis.</title>
        <authorList>
            <person name="Homeier-Bachmann T."/>
            <person name="Abdel-Glil M.Y."/>
            <person name="Hackbart A."/>
            <person name="Hotzel H."/>
            <person name="Tomaso H."/>
        </authorList>
    </citation>
    <scope>NUCLEOTIDE SEQUENCE</scope>
    <source>
        <strain evidence="9">15T0085</strain>
        <strain evidence="8">17T1429</strain>
    </source>
</reference>
<dbReference type="EC" id="2.7.7.87" evidence="3"/>
<dbReference type="EMBL" id="JAAGJP010000018">
    <property type="protein sequence ID" value="NDS68202.1"/>
    <property type="molecule type" value="Genomic_DNA"/>
</dbReference>
<comment type="caution">
    <text evidence="8">The sequence shown here is derived from an EMBL/GenBank/DDBJ whole genome shotgun (WGS) entry which is preliminary data.</text>
</comment>
<dbReference type="GO" id="GO:0005737">
    <property type="term" value="C:cytoplasm"/>
    <property type="evidence" value="ECO:0007669"/>
    <property type="project" value="UniProtKB-SubCell"/>
</dbReference>
<evidence type="ECO:0000256" key="1">
    <source>
        <dbReference type="ARBA" id="ARBA00004496"/>
    </source>
</evidence>
<dbReference type="GO" id="GO:0006450">
    <property type="term" value="P:regulation of translational fidelity"/>
    <property type="evidence" value="ECO:0007669"/>
    <property type="project" value="TreeGrafter"/>
</dbReference>
<evidence type="ECO:0000256" key="6">
    <source>
        <dbReference type="ARBA" id="ARBA00048366"/>
    </source>
</evidence>
<dbReference type="Gene3D" id="3.90.870.10">
    <property type="entry name" value="DHBP synthase"/>
    <property type="match status" value="1"/>
</dbReference>
<dbReference type="KEGG" id="ftc:DA46_808"/>
<protein>
    <recommendedName>
        <fullName evidence="3">L-threonylcarbamoyladenylate synthase</fullName>
        <ecNumber evidence="3">2.7.7.87</ecNumber>
    </recommendedName>
</protein>
<evidence type="ECO:0000313" key="8">
    <source>
        <dbReference type="EMBL" id="NDR88833.1"/>
    </source>
</evidence>